<evidence type="ECO:0000313" key="9">
    <source>
        <dbReference type="EMBL" id="SDE31257.1"/>
    </source>
</evidence>
<dbReference type="Gene3D" id="3.40.980.20">
    <property type="entry name" value="Four-carbon acid sugar kinase, nucleotide binding domain"/>
    <property type="match status" value="1"/>
</dbReference>
<evidence type="ECO:0000259" key="8">
    <source>
        <dbReference type="Pfam" id="PF17042"/>
    </source>
</evidence>
<gene>
    <name evidence="9" type="ORF">SAMN05216270_1188</name>
</gene>
<keyword evidence="3" id="KW-0547">Nucleotide-binding</keyword>
<dbReference type="Proteomes" id="UP000198949">
    <property type="component" value="Unassembled WGS sequence"/>
</dbReference>
<dbReference type="AlphaFoldDB" id="A0A1G7BW33"/>
<dbReference type="GO" id="GO:0005524">
    <property type="term" value="F:ATP binding"/>
    <property type="evidence" value="ECO:0007669"/>
    <property type="project" value="UniProtKB-KW"/>
</dbReference>
<dbReference type="InterPro" id="IPR010737">
    <property type="entry name" value="4-carb_acid_sugar_kinase_N"/>
</dbReference>
<evidence type="ECO:0000256" key="3">
    <source>
        <dbReference type="ARBA" id="ARBA00022741"/>
    </source>
</evidence>
<dbReference type="Gene3D" id="3.40.50.10840">
    <property type="entry name" value="Putative sugar-binding, N-terminal domain"/>
    <property type="match status" value="1"/>
</dbReference>
<feature type="domain" description="Four-carbon acid sugar kinase nucleotide binding" evidence="8">
    <location>
        <begin position="295"/>
        <end position="458"/>
    </location>
</feature>
<dbReference type="InterPro" id="IPR031475">
    <property type="entry name" value="NBD_C"/>
</dbReference>
<dbReference type="STRING" id="58114.SAMN05216270_1188"/>
<evidence type="ECO:0000256" key="5">
    <source>
        <dbReference type="ARBA" id="ARBA00022840"/>
    </source>
</evidence>
<keyword evidence="4" id="KW-0418">Kinase</keyword>
<dbReference type="SUPFAM" id="SSF142764">
    <property type="entry name" value="YgbK-like"/>
    <property type="match status" value="1"/>
</dbReference>
<proteinExistence type="inferred from homology"/>
<keyword evidence="10" id="KW-1185">Reference proteome</keyword>
<feature type="domain" description="Four-carbon acid sugar kinase N-terminal" evidence="7">
    <location>
        <begin position="31"/>
        <end position="267"/>
    </location>
</feature>
<evidence type="ECO:0000256" key="4">
    <source>
        <dbReference type="ARBA" id="ARBA00022777"/>
    </source>
</evidence>
<sequence length="469" mass="49449">MRIETLTASVPAPAAITADEVRAEADPDSVLVVLDDDPTGTQSVAGLPVLTRWEAKDLDWALATGAPAVYVLTNTRSFDEATAAARNREVVAVALAAAERAGKRLTFVSRSDSTLRGHFPLETDVLAEAIVAHGGRAPILTLLVPAFPDAGRITVDGVHYWVVDGEATPVGETAFARDATFGFRSSDLREWVEEKTGGRVAADQVAALTLDVIRRGPEAVAEALRPLAAGTIVAVDAFEETDLRSVAIALHRIEKEGIGSLLRVGPPYVRAHIGQEIAEPVEAGRIDFAHERGGLVVVGSHVPLTTAQLEALREARPDTATVELDARSLIDDRRESHLAERAAAVAQSLEDGTVIVHTTRELVTGATGEESLDIARRVSGGVVDLVARVLDLAPPRFVVAKGGITSSDVASEALRIRRATVVGPMLPGIVSLWRPETGPAVGIPYVVFAGNVGRADSLAAVVATLEARE</sequence>
<dbReference type="InterPro" id="IPR042213">
    <property type="entry name" value="NBD_C_sf"/>
</dbReference>
<dbReference type="RefSeq" id="WP_218125452.1">
    <property type="nucleotide sequence ID" value="NZ_FNAD01000018.1"/>
</dbReference>
<dbReference type="GO" id="GO:0016301">
    <property type="term" value="F:kinase activity"/>
    <property type="evidence" value="ECO:0007669"/>
    <property type="project" value="UniProtKB-KW"/>
</dbReference>
<dbReference type="Pfam" id="PF07005">
    <property type="entry name" value="SBD_N"/>
    <property type="match status" value="1"/>
</dbReference>
<organism evidence="9 10">
    <name type="scientific">Glycomyces harbinensis</name>
    <dbReference type="NCBI Taxonomy" id="58114"/>
    <lineage>
        <taxon>Bacteria</taxon>
        <taxon>Bacillati</taxon>
        <taxon>Actinomycetota</taxon>
        <taxon>Actinomycetes</taxon>
        <taxon>Glycomycetales</taxon>
        <taxon>Glycomycetaceae</taxon>
        <taxon>Glycomyces</taxon>
    </lineage>
</organism>
<keyword evidence="6" id="KW-0119">Carbohydrate metabolism</keyword>
<accession>A0A1G7BW33</accession>
<evidence type="ECO:0000256" key="2">
    <source>
        <dbReference type="ARBA" id="ARBA00022679"/>
    </source>
</evidence>
<evidence type="ECO:0000256" key="6">
    <source>
        <dbReference type="ARBA" id="ARBA00023277"/>
    </source>
</evidence>
<dbReference type="EMBL" id="FNAD01000018">
    <property type="protein sequence ID" value="SDE31257.1"/>
    <property type="molecule type" value="Genomic_DNA"/>
</dbReference>
<dbReference type="Pfam" id="PF17042">
    <property type="entry name" value="NBD_C"/>
    <property type="match status" value="1"/>
</dbReference>
<keyword evidence="5" id="KW-0067">ATP-binding</keyword>
<evidence type="ECO:0000256" key="1">
    <source>
        <dbReference type="ARBA" id="ARBA00005715"/>
    </source>
</evidence>
<name>A0A1G7BW33_9ACTN</name>
<reference evidence="10" key="1">
    <citation type="submission" date="2016-10" db="EMBL/GenBank/DDBJ databases">
        <authorList>
            <person name="Varghese N."/>
            <person name="Submissions S."/>
        </authorList>
    </citation>
    <scope>NUCLEOTIDE SEQUENCE [LARGE SCALE GENOMIC DNA]</scope>
    <source>
        <strain evidence="10">CGMCC 4.3516</strain>
    </source>
</reference>
<comment type="similarity">
    <text evidence="1">Belongs to the four-carbon acid sugar kinase family.</text>
</comment>
<protein>
    <submittedName>
        <fullName evidence="9">Uncharacterized conserved protein YgbK, DUF1537 family</fullName>
    </submittedName>
</protein>
<evidence type="ECO:0000313" key="10">
    <source>
        <dbReference type="Proteomes" id="UP000198949"/>
    </source>
</evidence>
<evidence type="ECO:0000259" key="7">
    <source>
        <dbReference type="Pfam" id="PF07005"/>
    </source>
</evidence>
<dbReference type="InterPro" id="IPR037051">
    <property type="entry name" value="4-carb_acid_sugar_kinase_N_sf"/>
</dbReference>
<keyword evidence="2" id="KW-0808">Transferase</keyword>